<dbReference type="AlphaFoldDB" id="A0A811K648"/>
<dbReference type="Pfam" id="PF00271">
    <property type="entry name" value="Helicase_C"/>
    <property type="match status" value="1"/>
</dbReference>
<dbReference type="EMBL" id="CAJFDH010000002">
    <property type="protein sequence ID" value="CAD5211194.1"/>
    <property type="molecule type" value="Genomic_DNA"/>
</dbReference>
<proteinExistence type="inferred from homology"/>
<dbReference type="GO" id="GO:0005524">
    <property type="term" value="F:ATP binding"/>
    <property type="evidence" value="ECO:0007669"/>
    <property type="project" value="UniProtKB-UniRule"/>
</dbReference>
<evidence type="ECO:0000313" key="9">
    <source>
        <dbReference type="EMBL" id="CAD5211194.1"/>
    </source>
</evidence>
<comment type="caution">
    <text evidence="9">The sequence shown here is derived from an EMBL/GenBank/DDBJ whole genome shotgun (WGS) entry which is preliminary data.</text>
</comment>
<dbReference type="Gene3D" id="3.40.50.300">
    <property type="entry name" value="P-loop containing nucleotide triphosphate hydrolases"/>
    <property type="match status" value="2"/>
</dbReference>
<comment type="function">
    <text evidence="5">RNA helicase.</text>
</comment>
<feature type="domain" description="Helicase C-terminal" evidence="8">
    <location>
        <begin position="435"/>
        <end position="586"/>
    </location>
</feature>
<dbReference type="PANTHER" id="PTHR24031">
    <property type="entry name" value="RNA HELICASE"/>
    <property type="match status" value="1"/>
</dbReference>
<evidence type="ECO:0000259" key="7">
    <source>
        <dbReference type="PROSITE" id="PS51192"/>
    </source>
</evidence>
<dbReference type="EMBL" id="CAJFCW020000002">
    <property type="protein sequence ID" value="CAG9092869.1"/>
    <property type="molecule type" value="Genomic_DNA"/>
</dbReference>
<keyword evidence="4 5" id="KW-0694">RNA-binding</keyword>
<keyword evidence="10" id="KW-1185">Reference proteome</keyword>
<dbReference type="SUPFAM" id="SSF52540">
    <property type="entry name" value="P-loop containing nucleoside triphosphate hydrolases"/>
    <property type="match status" value="1"/>
</dbReference>
<protein>
    <recommendedName>
        <fullName evidence="5">ATP-dependent RNA helicase</fullName>
        <ecNumber evidence="5">3.6.4.13</ecNumber>
    </recommendedName>
</protein>
<dbReference type="OrthoDB" id="10422671at2759"/>
<accession>A0A811K648</accession>
<evidence type="ECO:0000256" key="4">
    <source>
        <dbReference type="ARBA" id="ARBA00022884"/>
    </source>
</evidence>
<feature type="region of interest" description="Disordered" evidence="6">
    <location>
        <begin position="19"/>
        <end position="40"/>
    </location>
</feature>
<gene>
    <name evidence="9" type="ORF">BOKJ2_LOCUS3572</name>
</gene>
<dbReference type="InterPro" id="IPR027417">
    <property type="entry name" value="P-loop_NTPase"/>
</dbReference>
<sequence length="597" mass="67283">MEIDYTTYVLPRHALNGYQPDFIKPTHPKSDQPPESNGSTFTKVAEDVTAKITKNVTTKVAKTVTTKITTTVTTEKVRFSNGLGNNEGEGDVLGNNKFKKGLLKSQFAVENEIRKNPAAFRLKGNATCRNRNKLNRSGFTSTEVAVSVIDPGVYFREVYECEEKSYDPLHLYPFPNVTTFEECMFEGETLSLIQKRGLTEMTAIQKFAIPMLLERANYSRYDYGLMIRAPAGSGKTLAVIIPIVSRIFHLKAKYPGRKGPYALFVAHNNISCAQICKELLALCPEGCGIKVGMSCGSQDPKVINRLLEEGVDILVATSGRADNHFFKSAEGSVHELQIDLLRYLVVDEADTFVSSYNYAHYIEPILSKLKAKNKAVKLILLTSCYKDLKEFSYLLPKDFKVSFLSVGRETLPNTIKLRAFDVAREHKHKKLLSILHDPIYRDYPSQPPKCIVFVKENDRCARLATRLHNDGFLAIDVCSQDSPQQYLRRVKGFLAGVYDIMVAQDMLARSINVPNLKMVIHYDLCDDSNHHNILSSCGRVGRLGNVGFCTVFYDRREDGIACDVFKSLQYRMELSEGMKSTLISWDKHGVRGNWEKK</sequence>
<dbReference type="Proteomes" id="UP000614601">
    <property type="component" value="Unassembled WGS sequence"/>
</dbReference>
<evidence type="ECO:0000256" key="1">
    <source>
        <dbReference type="ARBA" id="ARBA00022741"/>
    </source>
</evidence>
<keyword evidence="2 5" id="KW-0378">Hydrolase</keyword>
<dbReference type="SMART" id="SM00490">
    <property type="entry name" value="HELICc"/>
    <property type="match status" value="1"/>
</dbReference>
<evidence type="ECO:0000259" key="8">
    <source>
        <dbReference type="PROSITE" id="PS51194"/>
    </source>
</evidence>
<dbReference type="EC" id="3.6.4.13" evidence="5"/>
<dbReference type="PROSITE" id="PS51194">
    <property type="entry name" value="HELICASE_CTER"/>
    <property type="match status" value="1"/>
</dbReference>
<dbReference type="Pfam" id="PF00270">
    <property type="entry name" value="DEAD"/>
    <property type="match status" value="1"/>
</dbReference>
<dbReference type="SMART" id="SM00487">
    <property type="entry name" value="DEXDc"/>
    <property type="match status" value="1"/>
</dbReference>
<feature type="domain" description="Helicase ATP-binding" evidence="7">
    <location>
        <begin position="216"/>
        <end position="403"/>
    </location>
</feature>
<evidence type="ECO:0000256" key="6">
    <source>
        <dbReference type="SAM" id="MobiDB-lite"/>
    </source>
</evidence>
<keyword evidence="1 5" id="KW-0547">Nucleotide-binding</keyword>
<evidence type="ECO:0000256" key="5">
    <source>
        <dbReference type="RuleBase" id="RU365068"/>
    </source>
</evidence>
<dbReference type="InterPro" id="IPR011545">
    <property type="entry name" value="DEAD/DEAH_box_helicase_dom"/>
</dbReference>
<keyword evidence="3 5" id="KW-0067">ATP-binding</keyword>
<dbReference type="GO" id="GO:0003723">
    <property type="term" value="F:RNA binding"/>
    <property type="evidence" value="ECO:0007669"/>
    <property type="project" value="UniProtKB-UniRule"/>
</dbReference>
<dbReference type="InterPro" id="IPR001650">
    <property type="entry name" value="Helicase_C-like"/>
</dbReference>
<comment type="similarity">
    <text evidence="5">Belongs to the DEAD box helicase family.</text>
</comment>
<dbReference type="PROSITE" id="PS51192">
    <property type="entry name" value="HELICASE_ATP_BIND_1"/>
    <property type="match status" value="1"/>
</dbReference>
<evidence type="ECO:0000256" key="3">
    <source>
        <dbReference type="ARBA" id="ARBA00022840"/>
    </source>
</evidence>
<evidence type="ECO:0000256" key="2">
    <source>
        <dbReference type="ARBA" id="ARBA00022801"/>
    </source>
</evidence>
<name>A0A811K648_9BILA</name>
<evidence type="ECO:0000313" key="10">
    <source>
        <dbReference type="Proteomes" id="UP000614601"/>
    </source>
</evidence>
<dbReference type="Proteomes" id="UP000783686">
    <property type="component" value="Unassembled WGS sequence"/>
</dbReference>
<comment type="catalytic activity">
    <reaction evidence="5">
        <text>ATP + H2O = ADP + phosphate + H(+)</text>
        <dbReference type="Rhea" id="RHEA:13065"/>
        <dbReference type="ChEBI" id="CHEBI:15377"/>
        <dbReference type="ChEBI" id="CHEBI:15378"/>
        <dbReference type="ChEBI" id="CHEBI:30616"/>
        <dbReference type="ChEBI" id="CHEBI:43474"/>
        <dbReference type="ChEBI" id="CHEBI:456216"/>
        <dbReference type="EC" id="3.6.4.13"/>
    </reaction>
</comment>
<reference evidence="9" key="1">
    <citation type="submission" date="2020-09" db="EMBL/GenBank/DDBJ databases">
        <authorList>
            <person name="Kikuchi T."/>
        </authorList>
    </citation>
    <scope>NUCLEOTIDE SEQUENCE</scope>
    <source>
        <strain evidence="9">SH1</strain>
    </source>
</reference>
<dbReference type="GO" id="GO:0016787">
    <property type="term" value="F:hydrolase activity"/>
    <property type="evidence" value="ECO:0007669"/>
    <property type="project" value="UniProtKB-KW"/>
</dbReference>
<dbReference type="GO" id="GO:0003724">
    <property type="term" value="F:RNA helicase activity"/>
    <property type="evidence" value="ECO:0007669"/>
    <property type="project" value="UniProtKB-EC"/>
</dbReference>
<dbReference type="InterPro" id="IPR014001">
    <property type="entry name" value="Helicase_ATP-bd"/>
</dbReference>
<keyword evidence="5" id="KW-0347">Helicase</keyword>
<organism evidence="9 10">
    <name type="scientific">Bursaphelenchus okinawaensis</name>
    <dbReference type="NCBI Taxonomy" id="465554"/>
    <lineage>
        <taxon>Eukaryota</taxon>
        <taxon>Metazoa</taxon>
        <taxon>Ecdysozoa</taxon>
        <taxon>Nematoda</taxon>
        <taxon>Chromadorea</taxon>
        <taxon>Rhabditida</taxon>
        <taxon>Tylenchina</taxon>
        <taxon>Tylenchomorpha</taxon>
        <taxon>Aphelenchoidea</taxon>
        <taxon>Aphelenchoididae</taxon>
        <taxon>Bursaphelenchus</taxon>
    </lineage>
</organism>
<comment type="domain">
    <text evidence="5">The Q motif is unique to and characteristic of the DEAD box family of RNA helicases and controls ATP binding and hydrolysis.</text>
</comment>